<organism evidence="1">
    <name type="scientific">marine sediment metagenome</name>
    <dbReference type="NCBI Taxonomy" id="412755"/>
    <lineage>
        <taxon>unclassified sequences</taxon>
        <taxon>metagenomes</taxon>
        <taxon>ecological metagenomes</taxon>
    </lineage>
</organism>
<proteinExistence type="predicted"/>
<reference evidence="1" key="1">
    <citation type="journal article" date="2015" name="Nature">
        <title>Complex archaea that bridge the gap between prokaryotes and eukaryotes.</title>
        <authorList>
            <person name="Spang A."/>
            <person name="Saw J.H."/>
            <person name="Jorgensen S.L."/>
            <person name="Zaremba-Niedzwiedzka K."/>
            <person name="Martijn J."/>
            <person name="Lind A.E."/>
            <person name="van Eijk R."/>
            <person name="Schleper C."/>
            <person name="Guy L."/>
            <person name="Ettema T.J."/>
        </authorList>
    </citation>
    <scope>NUCLEOTIDE SEQUENCE</scope>
</reference>
<accession>A0A0F9CVD9</accession>
<dbReference type="AlphaFoldDB" id="A0A0F9CVD9"/>
<name>A0A0F9CVD9_9ZZZZ</name>
<feature type="non-terminal residue" evidence="1">
    <location>
        <position position="315"/>
    </location>
</feature>
<dbReference type="EMBL" id="LAZR01042400">
    <property type="protein sequence ID" value="KKL09621.1"/>
    <property type="molecule type" value="Genomic_DNA"/>
</dbReference>
<comment type="caution">
    <text evidence="1">The sequence shown here is derived from an EMBL/GenBank/DDBJ whole genome shotgun (WGS) entry which is preliminary data.</text>
</comment>
<evidence type="ECO:0000313" key="1">
    <source>
        <dbReference type="EMBL" id="KKL09621.1"/>
    </source>
</evidence>
<gene>
    <name evidence="1" type="ORF">LCGC14_2564040</name>
</gene>
<protein>
    <submittedName>
        <fullName evidence="1">Uncharacterized protein</fullName>
    </submittedName>
</protein>
<sequence length="315" mass="35561">MKIVQWMITLEIGLACATLLAEDATRQAALKTFSDSGCVLAIENDAVSFGNSLGKIRWVKEEGHWRGRFFSRCAEQWVEVAEDAGYGLLFPDSGGNGGIHMSAPGDTELAFVPTSVLPAIVEQSADRIEIRWDFDFHDSKQRPWHVGSRYVIEKGDRFIDESVTFQGPPVAKGGDIQCRLQRTWDRRGLDDDFFTRTVNAISHKGYTVAEGAGFMVAITQPYGVSNSAGSGGMVHREFGWHFTAEKPAREDAVFRIMHRVPHRVERQGWLSLSQSPRYTLAHRLIFWDGPLQQRRAIDYLHQVVPPTRLPLRFSW</sequence>